<keyword evidence="6" id="KW-0694">RNA-binding</keyword>
<protein>
    <submittedName>
        <fullName evidence="9">Type II toxin-antitoxin system HicA family toxin</fullName>
    </submittedName>
</protein>
<comment type="similarity">
    <text evidence="1">Belongs to the HicA mRNA interferase family.</text>
</comment>
<dbReference type="Proteomes" id="UP001059617">
    <property type="component" value="Chromosome"/>
</dbReference>
<evidence type="ECO:0000256" key="8">
    <source>
        <dbReference type="SAM" id="MobiDB-lite"/>
    </source>
</evidence>
<dbReference type="EMBL" id="CP073720">
    <property type="protein sequence ID" value="UWP82605.1"/>
    <property type="molecule type" value="Genomic_DNA"/>
</dbReference>
<evidence type="ECO:0000313" key="10">
    <source>
        <dbReference type="Proteomes" id="UP001059617"/>
    </source>
</evidence>
<feature type="region of interest" description="Disordered" evidence="8">
    <location>
        <begin position="40"/>
        <end position="62"/>
    </location>
</feature>
<name>A0ABY5VZI8_9ACTN</name>
<keyword evidence="3" id="KW-0540">Nuclease</keyword>
<evidence type="ECO:0000256" key="1">
    <source>
        <dbReference type="ARBA" id="ARBA00006620"/>
    </source>
</evidence>
<keyword evidence="2" id="KW-1277">Toxin-antitoxin system</keyword>
<evidence type="ECO:0000256" key="5">
    <source>
        <dbReference type="ARBA" id="ARBA00022801"/>
    </source>
</evidence>
<organism evidence="9 10">
    <name type="scientific">Dactylosporangium fulvum</name>
    <dbReference type="NCBI Taxonomy" id="53359"/>
    <lineage>
        <taxon>Bacteria</taxon>
        <taxon>Bacillati</taxon>
        <taxon>Actinomycetota</taxon>
        <taxon>Actinomycetes</taxon>
        <taxon>Micromonosporales</taxon>
        <taxon>Micromonosporaceae</taxon>
        <taxon>Dactylosporangium</taxon>
    </lineage>
</organism>
<evidence type="ECO:0000256" key="7">
    <source>
        <dbReference type="ARBA" id="ARBA00023016"/>
    </source>
</evidence>
<proteinExistence type="inferred from homology"/>
<evidence type="ECO:0000256" key="4">
    <source>
        <dbReference type="ARBA" id="ARBA00022759"/>
    </source>
</evidence>
<dbReference type="RefSeq" id="WP_259860377.1">
    <property type="nucleotide sequence ID" value="NZ_BAAAST010000057.1"/>
</dbReference>
<keyword evidence="10" id="KW-1185">Reference proteome</keyword>
<evidence type="ECO:0000256" key="3">
    <source>
        <dbReference type="ARBA" id="ARBA00022722"/>
    </source>
</evidence>
<keyword evidence="5" id="KW-0378">Hydrolase</keyword>
<keyword evidence="4" id="KW-0255">Endonuclease</keyword>
<accession>A0ABY5VZI8</accession>
<reference evidence="9" key="1">
    <citation type="submission" date="2021-04" db="EMBL/GenBank/DDBJ databases">
        <authorList>
            <person name="Hartkoorn R.C."/>
            <person name="Beaudoing E."/>
            <person name="Hot D."/>
        </authorList>
    </citation>
    <scope>NUCLEOTIDE SEQUENCE</scope>
    <source>
        <strain evidence="9">NRRL B-16292</strain>
    </source>
</reference>
<evidence type="ECO:0000256" key="6">
    <source>
        <dbReference type="ARBA" id="ARBA00022884"/>
    </source>
</evidence>
<dbReference type="Pfam" id="PF07927">
    <property type="entry name" value="HicA_toxin"/>
    <property type="match status" value="1"/>
</dbReference>
<keyword evidence="7" id="KW-0346">Stress response</keyword>
<evidence type="ECO:0000313" key="9">
    <source>
        <dbReference type="EMBL" id="UWP82605.1"/>
    </source>
</evidence>
<evidence type="ECO:0000256" key="2">
    <source>
        <dbReference type="ARBA" id="ARBA00022649"/>
    </source>
</evidence>
<sequence>MPLKVREIIKMIESDGWLLARTRGSHRQYVHPTKQGVVTIAGSPSADLPRGTERSILRQAGL</sequence>
<dbReference type="InterPro" id="IPR038570">
    <property type="entry name" value="HicA_sf"/>
</dbReference>
<dbReference type="Gene3D" id="3.30.920.30">
    <property type="entry name" value="Hypothetical protein"/>
    <property type="match status" value="1"/>
</dbReference>
<dbReference type="InterPro" id="IPR012933">
    <property type="entry name" value="HicA_mRNA_interferase"/>
</dbReference>
<dbReference type="SUPFAM" id="SSF54786">
    <property type="entry name" value="YcfA/nrd intein domain"/>
    <property type="match status" value="1"/>
</dbReference>
<reference evidence="9" key="2">
    <citation type="submission" date="2022-09" db="EMBL/GenBank/DDBJ databases">
        <title>Biosynthetic gene clusters of Dactylosporangioum fulvum.</title>
        <authorList>
            <person name="Caradec T."/>
        </authorList>
    </citation>
    <scope>NUCLEOTIDE SEQUENCE</scope>
    <source>
        <strain evidence="9">NRRL B-16292</strain>
    </source>
</reference>
<gene>
    <name evidence="9" type="ORF">Dfulv_47545</name>
</gene>